<reference evidence="4" key="1">
    <citation type="journal article" date="2019" name="Int. J. Syst. Evol. Microbiol.">
        <title>The Global Catalogue of Microorganisms (GCM) 10K type strain sequencing project: providing services to taxonomists for standard genome sequencing and annotation.</title>
        <authorList>
            <consortium name="The Broad Institute Genomics Platform"/>
            <consortium name="The Broad Institute Genome Sequencing Center for Infectious Disease"/>
            <person name="Wu L."/>
            <person name="Ma J."/>
        </authorList>
    </citation>
    <scope>NUCLEOTIDE SEQUENCE [LARGE SCALE GENOMIC DNA]</scope>
    <source>
        <strain evidence="4">JCM 32226</strain>
    </source>
</reference>
<accession>A0ABP8PRV8</accession>
<dbReference type="Proteomes" id="UP001501321">
    <property type="component" value="Unassembled WGS sequence"/>
</dbReference>
<keyword evidence="1" id="KW-1133">Transmembrane helix</keyword>
<protein>
    <submittedName>
        <fullName evidence="3">Envelope biogenesis factor ElyC</fullName>
    </submittedName>
</protein>
<evidence type="ECO:0000256" key="1">
    <source>
        <dbReference type="SAM" id="Phobius"/>
    </source>
</evidence>
<evidence type="ECO:0000313" key="3">
    <source>
        <dbReference type="EMBL" id="GAA4492142.1"/>
    </source>
</evidence>
<dbReference type="CDD" id="cd06259">
    <property type="entry name" value="YdcF-like"/>
    <property type="match status" value="1"/>
</dbReference>
<sequence length="255" mass="28159">MFWLKKVLGNLLMPLPMVLTLLLLGLLLLWLTRRQRLGKTLITLGVLLLCLFSLRPVSLALLRPLEQQYPAYAGQGRLDYILVLGHGQVSDPTVPAWSYGTEDSNARVAEAIRLKALHPEATLVFSGNTQDDPLSCAGYYAQRAEAAGIPRSQMVLFEDAFDTQDEIQHYASLVHGGKTAALVTSAYHMPRAMAMARGAGFTPTAAPTDFKAKLAQRPLPLYSQLPSSRFLYLSTLGVHERIGLLWTRLRGQSKD</sequence>
<dbReference type="PANTHER" id="PTHR30336:SF4">
    <property type="entry name" value="ENVELOPE BIOGENESIS FACTOR ELYC"/>
    <property type="match status" value="1"/>
</dbReference>
<evidence type="ECO:0000313" key="4">
    <source>
        <dbReference type="Proteomes" id="UP001501321"/>
    </source>
</evidence>
<keyword evidence="1" id="KW-0472">Membrane</keyword>
<gene>
    <name evidence="3" type="primary">elyC</name>
    <name evidence="3" type="ORF">GCM10023095_00040</name>
</gene>
<evidence type="ECO:0000259" key="2">
    <source>
        <dbReference type="Pfam" id="PF02698"/>
    </source>
</evidence>
<feature type="domain" description="DUF218" evidence="2">
    <location>
        <begin position="79"/>
        <end position="243"/>
    </location>
</feature>
<comment type="caution">
    <text evidence="3">The sequence shown here is derived from an EMBL/GenBank/DDBJ whole genome shotgun (WGS) entry which is preliminary data.</text>
</comment>
<organism evidence="3 4">
    <name type="scientific">Pseudaeromonas paramecii</name>
    <dbReference type="NCBI Taxonomy" id="2138166"/>
    <lineage>
        <taxon>Bacteria</taxon>
        <taxon>Pseudomonadati</taxon>
        <taxon>Pseudomonadota</taxon>
        <taxon>Gammaproteobacteria</taxon>
        <taxon>Aeromonadales</taxon>
        <taxon>Aeromonadaceae</taxon>
        <taxon>Pseudaeromonas</taxon>
    </lineage>
</organism>
<dbReference type="Pfam" id="PF02698">
    <property type="entry name" value="DUF218"/>
    <property type="match status" value="1"/>
</dbReference>
<name>A0ABP8PRV8_9GAMM</name>
<keyword evidence="1" id="KW-0812">Transmembrane</keyword>
<dbReference type="InterPro" id="IPR051599">
    <property type="entry name" value="Cell_Envelope_Assoc"/>
</dbReference>
<feature type="transmembrane region" description="Helical" evidence="1">
    <location>
        <begin position="44"/>
        <end position="62"/>
    </location>
</feature>
<dbReference type="EMBL" id="BAABFC010000001">
    <property type="protein sequence ID" value="GAA4492142.1"/>
    <property type="molecule type" value="Genomic_DNA"/>
</dbReference>
<keyword evidence="4" id="KW-1185">Reference proteome</keyword>
<proteinExistence type="predicted"/>
<dbReference type="InterPro" id="IPR003848">
    <property type="entry name" value="DUF218"/>
</dbReference>
<dbReference type="RefSeq" id="WP_345008779.1">
    <property type="nucleotide sequence ID" value="NZ_BAABFC010000001.1"/>
</dbReference>
<dbReference type="PANTHER" id="PTHR30336">
    <property type="entry name" value="INNER MEMBRANE PROTEIN, PROBABLE PERMEASE"/>
    <property type="match status" value="1"/>
</dbReference>